<gene>
    <name evidence="1" type="ORF">ACFSBT_20345</name>
</gene>
<evidence type="ECO:0000313" key="1">
    <source>
        <dbReference type="EMBL" id="MFD1515636.1"/>
    </source>
</evidence>
<evidence type="ECO:0000313" key="2">
    <source>
        <dbReference type="Proteomes" id="UP001597187"/>
    </source>
</evidence>
<protein>
    <submittedName>
        <fullName evidence="1">DUF1922 domain-containing protein</fullName>
    </submittedName>
</protein>
<sequence>MSALARRPLECSACGRTVTPDNDPWHRRCGCGRTIHAADEVLA</sequence>
<dbReference type="RefSeq" id="WP_250875545.1">
    <property type="nucleotide sequence ID" value="NZ_JALXFV010000008.1"/>
</dbReference>
<reference evidence="1 2" key="1">
    <citation type="journal article" date="2019" name="Int. J. Syst. Evol. Microbiol.">
        <title>The Global Catalogue of Microorganisms (GCM) 10K type strain sequencing project: providing services to taxonomists for standard genome sequencing and annotation.</title>
        <authorList>
            <consortium name="The Broad Institute Genomics Platform"/>
            <consortium name="The Broad Institute Genome Sequencing Center for Infectious Disease"/>
            <person name="Wu L."/>
            <person name="Ma J."/>
        </authorList>
    </citation>
    <scope>NUCLEOTIDE SEQUENCE [LARGE SCALE GENOMIC DNA]</scope>
    <source>
        <strain evidence="1 2">CGMCC 1.12563</strain>
    </source>
</reference>
<keyword evidence="2" id="KW-1185">Reference proteome</keyword>
<dbReference type="Proteomes" id="UP001597187">
    <property type="component" value="Unassembled WGS sequence"/>
</dbReference>
<organism evidence="1 2">
    <name type="scientific">Halomarina rubra</name>
    <dbReference type="NCBI Taxonomy" id="2071873"/>
    <lineage>
        <taxon>Archaea</taxon>
        <taxon>Methanobacteriati</taxon>
        <taxon>Methanobacteriota</taxon>
        <taxon>Stenosarchaea group</taxon>
        <taxon>Halobacteria</taxon>
        <taxon>Halobacteriales</taxon>
        <taxon>Natronomonadaceae</taxon>
        <taxon>Halomarina</taxon>
    </lineage>
</organism>
<comment type="caution">
    <text evidence="1">The sequence shown here is derived from an EMBL/GenBank/DDBJ whole genome shotgun (WGS) entry which is preliminary data.</text>
</comment>
<accession>A0ABD6B0P3</accession>
<proteinExistence type="predicted"/>
<dbReference type="AlphaFoldDB" id="A0ABD6B0P3"/>
<name>A0ABD6B0P3_9EURY</name>
<dbReference type="EMBL" id="JBHUDC010000008">
    <property type="protein sequence ID" value="MFD1515636.1"/>
    <property type="molecule type" value="Genomic_DNA"/>
</dbReference>